<evidence type="ECO:0000313" key="1">
    <source>
        <dbReference type="EMBL" id="PSL37885.1"/>
    </source>
</evidence>
<comment type="caution">
    <text evidence="1">The sequence shown here is derived from an EMBL/GenBank/DDBJ whole genome shotgun (WGS) entry which is preliminary data.</text>
</comment>
<dbReference type="Proteomes" id="UP000268291">
    <property type="component" value="Unassembled WGS sequence"/>
</dbReference>
<name>A0A2P8GVA7_9MICO</name>
<gene>
    <name evidence="1" type="ORF">CLV49_1492</name>
    <name evidence="2" type="ORF">ELQ93_11740</name>
</gene>
<organism evidence="1 3">
    <name type="scientific">Labedella gwakjiensis</name>
    <dbReference type="NCBI Taxonomy" id="390269"/>
    <lineage>
        <taxon>Bacteria</taxon>
        <taxon>Bacillati</taxon>
        <taxon>Actinomycetota</taxon>
        <taxon>Actinomycetes</taxon>
        <taxon>Micrococcales</taxon>
        <taxon>Microbacteriaceae</taxon>
        <taxon>Labedella</taxon>
    </lineage>
</organism>
<keyword evidence="4" id="KW-1185">Reference proteome</keyword>
<accession>A0A2P8GVA7</accession>
<evidence type="ECO:0000313" key="2">
    <source>
        <dbReference type="EMBL" id="RUQ87545.1"/>
    </source>
</evidence>
<reference evidence="1 3" key="1">
    <citation type="submission" date="2018-03" db="EMBL/GenBank/DDBJ databases">
        <title>Genomic Encyclopedia of Archaeal and Bacterial Type Strains, Phase II (KMG-II): from individual species to whole genera.</title>
        <authorList>
            <person name="Goeker M."/>
        </authorList>
    </citation>
    <scope>NUCLEOTIDE SEQUENCE [LARGE SCALE GENOMIC DNA]</scope>
    <source>
        <strain evidence="1 3">DSM 21548</strain>
    </source>
</reference>
<proteinExistence type="predicted"/>
<evidence type="ECO:0000313" key="4">
    <source>
        <dbReference type="Proteomes" id="UP000268291"/>
    </source>
</evidence>
<evidence type="ECO:0008006" key="5">
    <source>
        <dbReference type="Google" id="ProtNLM"/>
    </source>
</evidence>
<reference evidence="2 4" key="2">
    <citation type="submission" date="2018-12" db="EMBL/GenBank/DDBJ databases">
        <authorList>
            <person name="hu s."/>
            <person name="Xu Y."/>
            <person name="Xu B."/>
            <person name="Li F."/>
        </authorList>
    </citation>
    <scope>NUCLEOTIDE SEQUENCE [LARGE SCALE GENOMIC DNA]</scope>
    <source>
        <strain evidence="2 4">KSW2-17</strain>
    </source>
</reference>
<dbReference type="Proteomes" id="UP000241203">
    <property type="component" value="Unassembled WGS sequence"/>
</dbReference>
<sequence length="90" mass="9993">MTKRTIDQIVARADQFADAFENYDPKPGDRDAPLPPVMAVKLAAWRRDAAERELADAVHAAREQQLSWRELGEAIGTSGEAVRQRYGAKA</sequence>
<evidence type="ECO:0000313" key="3">
    <source>
        <dbReference type="Proteomes" id="UP000241203"/>
    </source>
</evidence>
<dbReference type="EMBL" id="RZGY01000001">
    <property type="protein sequence ID" value="RUQ87545.1"/>
    <property type="molecule type" value="Genomic_DNA"/>
</dbReference>
<dbReference type="EMBL" id="PYAU01000001">
    <property type="protein sequence ID" value="PSL37885.1"/>
    <property type="molecule type" value="Genomic_DNA"/>
</dbReference>
<dbReference type="OrthoDB" id="4773798at2"/>
<protein>
    <recommendedName>
        <fullName evidence="5">Sigma-70-like protein</fullName>
    </recommendedName>
</protein>
<dbReference type="AlphaFoldDB" id="A0A2P8GVA7"/>
<dbReference type="RefSeq" id="WP_106562965.1">
    <property type="nucleotide sequence ID" value="NZ_PYAU01000001.1"/>
</dbReference>